<keyword evidence="1" id="KW-0812">Transmembrane</keyword>
<reference evidence="2 3" key="1">
    <citation type="submission" date="2016-10" db="EMBL/GenBank/DDBJ databases">
        <authorList>
            <person name="de Groot N.N."/>
        </authorList>
    </citation>
    <scope>NUCLEOTIDE SEQUENCE [LARGE SCALE GENOMIC DNA]</scope>
    <source>
        <strain evidence="2 3">DSM 26130</strain>
    </source>
</reference>
<name>A0A1I2IBI3_9BACT</name>
<keyword evidence="1" id="KW-1133">Transmembrane helix</keyword>
<gene>
    <name evidence="2" type="ORF">SAMN05216167_1604</name>
</gene>
<dbReference type="RefSeq" id="WP_093835431.1">
    <property type="nucleotide sequence ID" value="NZ_FOLQ01000060.1"/>
</dbReference>
<dbReference type="EMBL" id="FOLQ01000060">
    <property type="protein sequence ID" value="SFF38467.1"/>
    <property type="molecule type" value="Genomic_DNA"/>
</dbReference>
<evidence type="ECO:0000313" key="3">
    <source>
        <dbReference type="Proteomes" id="UP000198598"/>
    </source>
</evidence>
<evidence type="ECO:0000313" key="2">
    <source>
        <dbReference type="EMBL" id="SFF38467.1"/>
    </source>
</evidence>
<dbReference type="STRING" id="662367.SAMN05216167_1604"/>
<evidence type="ECO:0000256" key="1">
    <source>
        <dbReference type="SAM" id="Phobius"/>
    </source>
</evidence>
<feature type="transmembrane region" description="Helical" evidence="1">
    <location>
        <begin position="74"/>
        <end position="90"/>
    </location>
</feature>
<sequence length="91" mass="10252">MPANKKYLTKSPWIKLSKLLAGSLGGYLVTVSFHAALTRVFQKEYVMVTSFITGYLLWATLLLVAFLIPQAWKTWAIYVLLVGVFSGIYFS</sequence>
<proteinExistence type="predicted"/>
<keyword evidence="3" id="KW-1185">Reference proteome</keyword>
<feature type="transmembrane region" description="Helical" evidence="1">
    <location>
        <begin position="45"/>
        <end position="68"/>
    </location>
</feature>
<dbReference type="AlphaFoldDB" id="A0A1I2IBI3"/>
<feature type="transmembrane region" description="Helical" evidence="1">
    <location>
        <begin position="20"/>
        <end position="38"/>
    </location>
</feature>
<protein>
    <submittedName>
        <fullName evidence="2">Uncharacterized protein</fullName>
    </submittedName>
</protein>
<accession>A0A1I2IBI3</accession>
<organism evidence="2 3">
    <name type="scientific">Spirosoma endophyticum</name>
    <dbReference type="NCBI Taxonomy" id="662367"/>
    <lineage>
        <taxon>Bacteria</taxon>
        <taxon>Pseudomonadati</taxon>
        <taxon>Bacteroidota</taxon>
        <taxon>Cytophagia</taxon>
        <taxon>Cytophagales</taxon>
        <taxon>Cytophagaceae</taxon>
        <taxon>Spirosoma</taxon>
    </lineage>
</organism>
<dbReference type="Proteomes" id="UP000198598">
    <property type="component" value="Unassembled WGS sequence"/>
</dbReference>
<keyword evidence="1" id="KW-0472">Membrane</keyword>